<organism evidence="2 3">
    <name type="scientific">Hohenbuehelia grisea</name>
    <dbReference type="NCBI Taxonomy" id="104357"/>
    <lineage>
        <taxon>Eukaryota</taxon>
        <taxon>Fungi</taxon>
        <taxon>Dikarya</taxon>
        <taxon>Basidiomycota</taxon>
        <taxon>Agaricomycotina</taxon>
        <taxon>Agaricomycetes</taxon>
        <taxon>Agaricomycetidae</taxon>
        <taxon>Agaricales</taxon>
        <taxon>Pleurotineae</taxon>
        <taxon>Pleurotaceae</taxon>
        <taxon>Hohenbuehelia</taxon>
    </lineage>
</organism>
<feature type="compositionally biased region" description="Basic residues" evidence="1">
    <location>
        <begin position="377"/>
        <end position="391"/>
    </location>
</feature>
<dbReference type="EMBL" id="JASNQZ010000006">
    <property type="protein sequence ID" value="KAL0955706.1"/>
    <property type="molecule type" value="Genomic_DNA"/>
</dbReference>
<feature type="compositionally biased region" description="Basic and acidic residues" evidence="1">
    <location>
        <begin position="211"/>
        <end position="226"/>
    </location>
</feature>
<dbReference type="Proteomes" id="UP001556367">
    <property type="component" value="Unassembled WGS sequence"/>
</dbReference>
<accession>A0ABR3JKP3</accession>
<feature type="region of interest" description="Disordered" evidence="1">
    <location>
        <begin position="304"/>
        <end position="328"/>
    </location>
</feature>
<feature type="compositionally biased region" description="Polar residues" evidence="1">
    <location>
        <begin position="12"/>
        <end position="51"/>
    </location>
</feature>
<feature type="compositionally biased region" description="Basic residues" evidence="1">
    <location>
        <begin position="309"/>
        <end position="319"/>
    </location>
</feature>
<feature type="region of interest" description="Disordered" evidence="1">
    <location>
        <begin position="208"/>
        <end position="280"/>
    </location>
</feature>
<gene>
    <name evidence="2" type="ORF">HGRIS_001926</name>
</gene>
<sequence>MPPRTRSRVKVPNSNSENIAPSKNANSTSKHVSTKQVLQDITGQFTPNASATGKGPNKLENEGSSPTKPALAVINPKRKAKQSIQLPLKASQPRSAPISSLPPSSPPSLSSRFGYAGYEGDVSMEAGAAQEDELAASDDFGANLRDGIATDDFAADDDFQFEVGEDEFTHPANLSDPFGFLAAENILKAHREARAPSIDLNENLSVNIPIDDDHPTPHPDGTEHSLHTNSPLHTPATPHRPRRKRKSMITHTASGEEIFSPRTESMPSTPSPSKPSVLSDRMLSDFERSLGDIAMITDTPSLQLDAKATRKGPPAKKKLRSSDESISPTAAAMNLEALMPKRRTRSAAVKAHARPKRAGAKFVDSSDEEMFDDIPKPKIRARKPASKKGVKRGAPASTTDKKGKGKQVLADSEEEPDLDINKLEQERQARLEFFKKLESYKLAEENVYVI</sequence>
<reference evidence="3" key="1">
    <citation type="submission" date="2024-06" db="EMBL/GenBank/DDBJ databases">
        <title>Multi-omics analyses provide insights into the biosynthesis of the anticancer antibiotic pleurotin in Hohenbuehelia grisea.</title>
        <authorList>
            <person name="Weaver J.A."/>
            <person name="Alberti F."/>
        </authorList>
    </citation>
    <scope>NUCLEOTIDE SEQUENCE [LARGE SCALE GENOMIC DNA]</scope>
    <source>
        <strain evidence="3">T-177</strain>
    </source>
</reference>
<feature type="region of interest" description="Disordered" evidence="1">
    <location>
        <begin position="345"/>
        <end position="421"/>
    </location>
</feature>
<evidence type="ECO:0000313" key="2">
    <source>
        <dbReference type="EMBL" id="KAL0955706.1"/>
    </source>
</evidence>
<keyword evidence="3" id="KW-1185">Reference proteome</keyword>
<proteinExistence type="predicted"/>
<feature type="compositionally biased region" description="Low complexity" evidence="1">
    <location>
        <begin position="93"/>
        <end position="112"/>
    </location>
</feature>
<comment type="caution">
    <text evidence="2">The sequence shown here is derived from an EMBL/GenBank/DDBJ whole genome shotgun (WGS) entry which is preliminary data.</text>
</comment>
<feature type="compositionally biased region" description="Basic residues" evidence="1">
    <location>
        <begin position="239"/>
        <end position="248"/>
    </location>
</feature>
<name>A0ABR3JKP3_9AGAR</name>
<feature type="region of interest" description="Disordered" evidence="1">
    <location>
        <begin position="1"/>
        <end position="116"/>
    </location>
</feature>
<feature type="compositionally biased region" description="Basic residues" evidence="1">
    <location>
        <begin position="345"/>
        <end position="359"/>
    </location>
</feature>
<evidence type="ECO:0000313" key="3">
    <source>
        <dbReference type="Proteomes" id="UP001556367"/>
    </source>
</evidence>
<protein>
    <submittedName>
        <fullName evidence="2">Uncharacterized protein</fullName>
    </submittedName>
</protein>
<evidence type="ECO:0000256" key="1">
    <source>
        <dbReference type="SAM" id="MobiDB-lite"/>
    </source>
</evidence>